<feature type="compositionally biased region" description="Polar residues" evidence="1">
    <location>
        <begin position="87"/>
        <end position="104"/>
    </location>
</feature>
<protein>
    <recommendedName>
        <fullName evidence="2">Ribonuclease H1 N-terminal domain-containing protein</fullName>
    </recommendedName>
</protein>
<evidence type="ECO:0000259" key="2">
    <source>
        <dbReference type="Pfam" id="PF01693"/>
    </source>
</evidence>
<feature type="domain" description="Ribonuclease H1 N-terminal" evidence="2">
    <location>
        <begin position="116"/>
        <end position="157"/>
    </location>
</feature>
<accession>A0AAD7DMU6</accession>
<name>A0AAD7DMU6_9AGAR</name>
<feature type="region of interest" description="Disordered" evidence="1">
    <location>
        <begin position="1"/>
        <end position="22"/>
    </location>
</feature>
<dbReference type="Gene3D" id="3.40.970.10">
    <property type="entry name" value="Ribonuclease H1, N-terminal domain"/>
    <property type="match status" value="2"/>
</dbReference>
<evidence type="ECO:0000256" key="1">
    <source>
        <dbReference type="SAM" id="MobiDB-lite"/>
    </source>
</evidence>
<proteinExistence type="predicted"/>
<dbReference type="Pfam" id="PF01693">
    <property type="entry name" value="Cauli_VI"/>
    <property type="match status" value="1"/>
</dbReference>
<dbReference type="Proteomes" id="UP001215598">
    <property type="component" value="Unassembled WGS sequence"/>
</dbReference>
<gene>
    <name evidence="3" type="ORF">B0H16DRAFT_1750694</name>
</gene>
<feature type="region of interest" description="Disordered" evidence="1">
    <location>
        <begin position="87"/>
        <end position="111"/>
    </location>
</feature>
<organism evidence="3 4">
    <name type="scientific">Mycena metata</name>
    <dbReference type="NCBI Taxonomy" id="1033252"/>
    <lineage>
        <taxon>Eukaryota</taxon>
        <taxon>Fungi</taxon>
        <taxon>Dikarya</taxon>
        <taxon>Basidiomycota</taxon>
        <taxon>Agaricomycotina</taxon>
        <taxon>Agaricomycetes</taxon>
        <taxon>Agaricomycetidae</taxon>
        <taxon>Agaricales</taxon>
        <taxon>Marasmiineae</taxon>
        <taxon>Mycenaceae</taxon>
        <taxon>Mycena</taxon>
    </lineage>
</organism>
<dbReference type="EMBL" id="JARKIB010000655">
    <property type="protein sequence ID" value="KAJ7695518.1"/>
    <property type="molecule type" value="Genomic_DNA"/>
</dbReference>
<dbReference type="InterPro" id="IPR011320">
    <property type="entry name" value="RNase_H1_N"/>
</dbReference>
<feature type="compositionally biased region" description="Pro residues" evidence="1">
    <location>
        <begin position="1"/>
        <end position="10"/>
    </location>
</feature>
<dbReference type="InterPro" id="IPR037056">
    <property type="entry name" value="RNase_H1_N_sf"/>
</dbReference>
<evidence type="ECO:0000313" key="4">
    <source>
        <dbReference type="Proteomes" id="UP001215598"/>
    </source>
</evidence>
<sequence length="270" mass="29442">MRPSSSPPPYAVDADSGDDPHNAELLDMLQNLRLTPVSRSEPLVHRTFSRSPATPPRLDPALRGGRLYAFDNPTQRAVTPFWSEAASASQGVPGGSTQRLTPTNSKKKRSRGCGGYAVFFGRQTGAFRAWFTEAEPLVKGVNNSLYQGHDTFLQAQAAYNYIRERGCTRTLPHAPDSIAERPMTELPVPVGLLDRVNPLHARSGLQTGLWYIVYAGITPGVYQSSLECSLNTLGLSSAVFESCADKAEAIVLFQNAVAHGDVRCLRPTYH</sequence>
<evidence type="ECO:0000313" key="3">
    <source>
        <dbReference type="EMBL" id="KAJ7695518.1"/>
    </source>
</evidence>
<comment type="caution">
    <text evidence="3">The sequence shown here is derived from an EMBL/GenBank/DDBJ whole genome shotgun (WGS) entry which is preliminary data.</text>
</comment>
<reference evidence="3" key="1">
    <citation type="submission" date="2023-03" db="EMBL/GenBank/DDBJ databases">
        <title>Massive genome expansion in bonnet fungi (Mycena s.s.) driven by repeated elements and novel gene families across ecological guilds.</title>
        <authorList>
            <consortium name="Lawrence Berkeley National Laboratory"/>
            <person name="Harder C.B."/>
            <person name="Miyauchi S."/>
            <person name="Viragh M."/>
            <person name="Kuo A."/>
            <person name="Thoen E."/>
            <person name="Andreopoulos B."/>
            <person name="Lu D."/>
            <person name="Skrede I."/>
            <person name="Drula E."/>
            <person name="Henrissat B."/>
            <person name="Morin E."/>
            <person name="Kohler A."/>
            <person name="Barry K."/>
            <person name="LaButti K."/>
            <person name="Morin E."/>
            <person name="Salamov A."/>
            <person name="Lipzen A."/>
            <person name="Mereny Z."/>
            <person name="Hegedus B."/>
            <person name="Baldrian P."/>
            <person name="Stursova M."/>
            <person name="Weitz H."/>
            <person name="Taylor A."/>
            <person name="Grigoriev I.V."/>
            <person name="Nagy L.G."/>
            <person name="Martin F."/>
            <person name="Kauserud H."/>
        </authorList>
    </citation>
    <scope>NUCLEOTIDE SEQUENCE</scope>
    <source>
        <strain evidence="3">CBHHK182m</strain>
    </source>
</reference>
<dbReference type="AlphaFoldDB" id="A0AAD7DMU6"/>
<keyword evidence="4" id="KW-1185">Reference proteome</keyword>